<dbReference type="PATRIC" id="fig|1335616.4.peg.327"/>
<dbReference type="Pfam" id="PF00440">
    <property type="entry name" value="TetR_N"/>
    <property type="match status" value="1"/>
</dbReference>
<organism evidence="4 5">
    <name type="scientific">Paucilactobacillus wasatchensis</name>
    <dbReference type="NCBI Taxonomy" id="1335616"/>
    <lineage>
        <taxon>Bacteria</taxon>
        <taxon>Bacillati</taxon>
        <taxon>Bacillota</taxon>
        <taxon>Bacilli</taxon>
        <taxon>Lactobacillales</taxon>
        <taxon>Lactobacillaceae</taxon>
        <taxon>Paucilactobacillus</taxon>
    </lineage>
</organism>
<dbReference type="RefSeq" id="WP_044010055.1">
    <property type="nucleotide sequence ID" value="NZ_AWTT01000004.1"/>
</dbReference>
<dbReference type="PANTHER" id="PTHR43479:SF7">
    <property type="entry name" value="TETR-FAMILY TRANSCRIPTIONAL REGULATOR"/>
    <property type="match status" value="1"/>
</dbReference>
<keyword evidence="1 2" id="KW-0238">DNA-binding</keyword>
<feature type="DNA-binding region" description="H-T-H motif" evidence="2">
    <location>
        <begin position="34"/>
        <end position="53"/>
    </location>
</feature>
<gene>
    <name evidence="4" type="ORF">WDC_0327</name>
</gene>
<reference evidence="4 5" key="1">
    <citation type="submission" date="2013-08" db="EMBL/GenBank/DDBJ databases">
        <title>Lactobacillus wasatchii sp. WDC04, a late gas producing bacteria isolated from aged chedder cheese.</title>
        <authorList>
            <person name="Oberg C.J."/>
            <person name="Culumber M."/>
            <person name="McMahon D.J."/>
            <person name="Broadbent J.R."/>
            <person name="Oberg T.S."/>
            <person name="Ortaki F."/>
        </authorList>
    </citation>
    <scope>NUCLEOTIDE SEQUENCE [LARGE SCALE GENOMIC DNA]</scope>
    <source>
        <strain evidence="4 5">WDC04</strain>
    </source>
</reference>
<dbReference type="Proteomes" id="UP000032279">
    <property type="component" value="Unassembled WGS sequence"/>
</dbReference>
<name>A0A0D0YY55_9LACO</name>
<dbReference type="SUPFAM" id="SSF46689">
    <property type="entry name" value="Homeodomain-like"/>
    <property type="match status" value="1"/>
</dbReference>
<dbReference type="GO" id="GO:0003677">
    <property type="term" value="F:DNA binding"/>
    <property type="evidence" value="ECO:0007669"/>
    <property type="project" value="UniProtKB-UniRule"/>
</dbReference>
<dbReference type="Gene3D" id="1.10.357.10">
    <property type="entry name" value="Tetracycline Repressor, domain 2"/>
    <property type="match status" value="1"/>
</dbReference>
<dbReference type="OrthoDB" id="9810250at2"/>
<dbReference type="PROSITE" id="PS50977">
    <property type="entry name" value="HTH_TETR_2"/>
    <property type="match status" value="1"/>
</dbReference>
<dbReference type="PANTHER" id="PTHR43479">
    <property type="entry name" value="ACREF/ENVCD OPERON REPRESSOR-RELATED"/>
    <property type="match status" value="1"/>
</dbReference>
<dbReference type="InterPro" id="IPR039532">
    <property type="entry name" value="TetR_C_Firmicutes"/>
</dbReference>
<evidence type="ECO:0000256" key="1">
    <source>
        <dbReference type="ARBA" id="ARBA00023125"/>
    </source>
</evidence>
<comment type="caution">
    <text evidence="4">The sequence shown here is derived from an EMBL/GenBank/DDBJ whole genome shotgun (WGS) entry which is preliminary data.</text>
</comment>
<accession>A0A0D0YY55</accession>
<dbReference type="InterPro" id="IPR009057">
    <property type="entry name" value="Homeodomain-like_sf"/>
</dbReference>
<sequence>MGNSKTDPRVVKTRNNLKKALVGLMRHYKIENISVQKITETAAVTRGTFYLHYKDKQDFIKRAMSEILDDFFDAVMISGDAYFAENDTGSEVQVFSLQKSFKYIENEAEVFDVLLNSEENELFFQQFYDRLTDQLNQFYDQLQDRFIDLEVPTSLQIAFVVSAELGLIKYWLHAGMIYTPHYMTQSVAKMLQQVSGDGIFFTDFFVAEQDGLLH</sequence>
<evidence type="ECO:0000256" key="2">
    <source>
        <dbReference type="PROSITE-ProRule" id="PRU00335"/>
    </source>
</evidence>
<dbReference type="Pfam" id="PF14278">
    <property type="entry name" value="TetR_C_8"/>
    <property type="match status" value="1"/>
</dbReference>
<protein>
    <submittedName>
        <fullName evidence="4">TetR family regulatory protein of MDR cluster</fullName>
    </submittedName>
</protein>
<proteinExistence type="predicted"/>
<feature type="domain" description="HTH tetR-type" evidence="3">
    <location>
        <begin position="11"/>
        <end position="71"/>
    </location>
</feature>
<dbReference type="InterPro" id="IPR001647">
    <property type="entry name" value="HTH_TetR"/>
</dbReference>
<evidence type="ECO:0000313" key="5">
    <source>
        <dbReference type="Proteomes" id="UP000032279"/>
    </source>
</evidence>
<evidence type="ECO:0000313" key="4">
    <source>
        <dbReference type="EMBL" id="KIS04124.1"/>
    </source>
</evidence>
<dbReference type="EMBL" id="AWTT01000004">
    <property type="protein sequence ID" value="KIS04124.1"/>
    <property type="molecule type" value="Genomic_DNA"/>
</dbReference>
<dbReference type="AlphaFoldDB" id="A0A0D0YY55"/>
<dbReference type="STRING" id="1335616.WDC_0327"/>
<keyword evidence="5" id="KW-1185">Reference proteome</keyword>
<dbReference type="InterPro" id="IPR050624">
    <property type="entry name" value="HTH-type_Tx_Regulator"/>
</dbReference>
<evidence type="ECO:0000259" key="3">
    <source>
        <dbReference type="PROSITE" id="PS50977"/>
    </source>
</evidence>